<dbReference type="PANTHER" id="PTHR24348">
    <property type="entry name" value="SERINE/THREONINE-PROTEIN KINASE UNC-51-RELATED"/>
    <property type="match status" value="1"/>
</dbReference>
<feature type="region of interest" description="Disordered" evidence="20">
    <location>
        <begin position="934"/>
        <end position="970"/>
    </location>
</feature>
<protein>
    <recommendedName>
        <fullName evidence="4">non-specific serine/threonine protein kinase</fullName>
        <ecNumber evidence="4">2.7.11.1</ecNumber>
    </recommendedName>
    <alternativeName>
        <fullName evidence="15">Autophagy-related protein 1</fullName>
    </alternativeName>
</protein>
<dbReference type="GO" id="GO:0034727">
    <property type="term" value="P:piecemeal microautophagy of the nucleus"/>
    <property type="evidence" value="ECO:0007669"/>
    <property type="project" value="TreeGrafter"/>
</dbReference>
<evidence type="ECO:0000256" key="16">
    <source>
        <dbReference type="ARBA" id="ARBA00047899"/>
    </source>
</evidence>
<feature type="region of interest" description="Disordered" evidence="20">
    <location>
        <begin position="337"/>
        <end position="442"/>
    </location>
</feature>
<comment type="similarity">
    <text evidence="18">Belongs to the protein kinase superfamily. Ser/Thr protein kinase family. APG1/unc-51/ULK1 subfamily.</text>
</comment>
<dbReference type="SUPFAM" id="SSF56112">
    <property type="entry name" value="Protein kinase-like (PK-like)"/>
    <property type="match status" value="1"/>
</dbReference>
<keyword evidence="11 19" id="KW-0067">ATP-binding</keyword>
<dbReference type="InterPro" id="IPR017441">
    <property type="entry name" value="Protein_kinase_ATP_BS"/>
</dbReference>
<dbReference type="GO" id="GO:0005524">
    <property type="term" value="F:ATP binding"/>
    <property type="evidence" value="ECO:0007669"/>
    <property type="project" value="UniProtKB-UniRule"/>
</dbReference>
<dbReference type="FunFam" id="3.30.200.20:FF:000042">
    <property type="entry name" value="Aurora kinase A"/>
    <property type="match status" value="1"/>
</dbReference>
<dbReference type="STRING" id="158607.A0A2P5HIV5"/>
<dbReference type="InterPro" id="IPR045269">
    <property type="entry name" value="Atg1-like"/>
</dbReference>
<dbReference type="PROSITE" id="PS00107">
    <property type="entry name" value="PROTEIN_KINASE_ATP"/>
    <property type="match status" value="1"/>
</dbReference>
<feature type="compositionally biased region" description="Basic and acidic residues" evidence="20">
    <location>
        <begin position="337"/>
        <end position="358"/>
    </location>
</feature>
<dbReference type="Gene3D" id="1.10.510.10">
    <property type="entry name" value="Transferase(Phosphotransferase) domain 1"/>
    <property type="match status" value="1"/>
</dbReference>
<evidence type="ECO:0000313" key="23">
    <source>
        <dbReference type="Proteomes" id="UP000094444"/>
    </source>
</evidence>
<feature type="compositionally biased region" description="Polar residues" evidence="20">
    <location>
        <begin position="802"/>
        <end position="816"/>
    </location>
</feature>
<organism evidence="22 23">
    <name type="scientific">Diaporthe helianthi</name>
    <dbReference type="NCBI Taxonomy" id="158607"/>
    <lineage>
        <taxon>Eukaryota</taxon>
        <taxon>Fungi</taxon>
        <taxon>Dikarya</taxon>
        <taxon>Ascomycota</taxon>
        <taxon>Pezizomycotina</taxon>
        <taxon>Sordariomycetes</taxon>
        <taxon>Sordariomycetidae</taxon>
        <taxon>Diaporthales</taxon>
        <taxon>Diaporthaceae</taxon>
        <taxon>Diaporthe</taxon>
    </lineage>
</organism>
<evidence type="ECO:0000256" key="20">
    <source>
        <dbReference type="SAM" id="MobiDB-lite"/>
    </source>
</evidence>
<keyword evidence="13" id="KW-0072">Autophagy</keyword>
<keyword evidence="10 22" id="KW-0418">Kinase</keyword>
<feature type="compositionally biased region" description="Basic and acidic residues" evidence="20">
    <location>
        <begin position="950"/>
        <end position="970"/>
    </location>
</feature>
<dbReference type="InParanoid" id="A0A2P5HIV5"/>
<feature type="region of interest" description="Disordered" evidence="20">
    <location>
        <begin position="455"/>
        <end position="487"/>
    </location>
</feature>
<evidence type="ECO:0000313" key="22">
    <source>
        <dbReference type="EMBL" id="POS70182.1"/>
    </source>
</evidence>
<comment type="subunit">
    <text evidence="3">Homodimer. Forms a ternary complex with ATG13 and ATG17.</text>
</comment>
<evidence type="ECO:0000256" key="1">
    <source>
        <dbReference type="ARBA" id="ARBA00004496"/>
    </source>
</evidence>
<dbReference type="Pfam" id="PF21127">
    <property type="entry name" value="ATG1-like_MIT2"/>
    <property type="match status" value="1"/>
</dbReference>
<evidence type="ECO:0000256" key="19">
    <source>
        <dbReference type="PROSITE-ProRule" id="PRU10141"/>
    </source>
</evidence>
<dbReference type="GO" id="GO:0034045">
    <property type="term" value="C:phagophore assembly site membrane"/>
    <property type="evidence" value="ECO:0007669"/>
    <property type="project" value="UniProtKB-SubCell"/>
</dbReference>
<dbReference type="FunFam" id="1.10.510.10:FF:000817">
    <property type="entry name" value="Serine/threonine-protein kinase ATG1"/>
    <property type="match status" value="1"/>
</dbReference>
<dbReference type="AlphaFoldDB" id="A0A2P5HIV5"/>
<dbReference type="GO" id="GO:0005776">
    <property type="term" value="C:autophagosome"/>
    <property type="evidence" value="ECO:0007669"/>
    <property type="project" value="TreeGrafter"/>
</dbReference>
<feature type="region of interest" description="Disordered" evidence="20">
    <location>
        <begin position="794"/>
        <end position="817"/>
    </location>
</feature>
<evidence type="ECO:0000259" key="21">
    <source>
        <dbReference type="PROSITE" id="PS50011"/>
    </source>
</evidence>
<evidence type="ECO:0000256" key="10">
    <source>
        <dbReference type="ARBA" id="ARBA00022777"/>
    </source>
</evidence>
<dbReference type="Pfam" id="PF00069">
    <property type="entry name" value="Pkinase"/>
    <property type="match status" value="1"/>
</dbReference>
<dbReference type="GO" id="GO:0061709">
    <property type="term" value="P:reticulophagy"/>
    <property type="evidence" value="ECO:0007669"/>
    <property type="project" value="TreeGrafter"/>
</dbReference>
<evidence type="ECO:0000256" key="2">
    <source>
        <dbReference type="ARBA" id="ARBA00004623"/>
    </source>
</evidence>
<keyword evidence="8" id="KW-0808">Transferase</keyword>
<dbReference type="InterPro" id="IPR000719">
    <property type="entry name" value="Prot_kinase_dom"/>
</dbReference>
<evidence type="ECO:0000256" key="9">
    <source>
        <dbReference type="ARBA" id="ARBA00022741"/>
    </source>
</evidence>
<dbReference type="InterPro" id="IPR008271">
    <property type="entry name" value="Ser/Thr_kinase_AS"/>
</dbReference>
<dbReference type="EMBL" id="MAVT02001758">
    <property type="protein sequence ID" value="POS70182.1"/>
    <property type="molecule type" value="Genomic_DNA"/>
</dbReference>
<dbReference type="Proteomes" id="UP000094444">
    <property type="component" value="Unassembled WGS sequence"/>
</dbReference>
<evidence type="ECO:0000256" key="14">
    <source>
        <dbReference type="ARBA" id="ARBA00023136"/>
    </source>
</evidence>
<dbReference type="PANTHER" id="PTHR24348:SF22">
    <property type="entry name" value="NON-SPECIFIC SERINE_THREONINE PROTEIN KINASE"/>
    <property type="match status" value="1"/>
</dbReference>
<keyword evidence="23" id="KW-1185">Reference proteome</keyword>
<dbReference type="SMART" id="SM00220">
    <property type="entry name" value="S_TKc"/>
    <property type="match status" value="1"/>
</dbReference>
<proteinExistence type="inferred from homology"/>
<dbReference type="GO" id="GO:0015031">
    <property type="term" value="P:protein transport"/>
    <property type="evidence" value="ECO:0007669"/>
    <property type="project" value="UniProtKB-KW"/>
</dbReference>
<gene>
    <name evidence="22" type="ORF">DHEL01_v211424</name>
</gene>
<sequence length="970" mass="106181">MASQPSTSGRSRPQSDAMSQWTVGSKIGKGSFASVYVGTHKSSGAAVAIKSVELGKLKGKVKDNLYSEIKILEKLRHPHIVALHECVETPTHINLMMEYCLLGDLSLFIKKRDLLSTNAATRDMARKYPNTPNAGLNEVIIRHFLKQLASALQFLRKLDLVHRDVKPQNLLLLPSVDFRESNDEVPEILSASQNSLMPSVGLRSLPMLKLADFGFARVLPSTSLAETLCGSPLYMAPEILRYERYDATADLWSVGTVLYEMAAGRPPFRASNHVELLRKIEASNDSIKFPRESNLSSDMKLLIRALLKKSPGERITFDNFFSNPVVVSQIPGLVEDDVPKPVEQKRPQDSRSAARSDEPVAPPRRLSIRRYGTDQDQGRTEAVSSPLEKPYRRSPLGTPIETDDKFGPASPRPGYSPRQESGEGLGIRRPQPLPSSSAPRPAVYEARRRALSNASATKLVRDAPPAGAARELPRSRGKGLSDEQEKARQEIAFERDYVLVDKNQVAVNALADELAANGRMVHAQGSSPNAGQMVRRATTQCAPDSMSGAVAPSPSRAMQIAQGRQRPNAHERQSSLSASPGSTTSFISKAIQDASLRLLGIKYPPGLGKGASPPQLYSAFPAYPTPSSPVGLIGDGKQSTPYDEDSRVAQCIEDYATRSDVVYGFAEVKYKQLVPLTPSTNQGLGGLPADQASPEDDEGLTVDAVLSLSEEALVLYVKALSLLAKSMDIASLWWSRRTRAESSTGQASAREPSSIQVVIGRINSAVQWVRSRFNEVLEKAEIVRLKLIDAQKSLPEDHPAHPSNQPVDPASTSGSTVDGVAITPGISAEKLMYDRAVEMSRKAAIDEISNDDLAGCEISYVTAVRMLEAVIDNDEDFPKRRVFGATKEECASAKDEPSSDVNTDDQQAVQKLITMITGRLSCVRKKMRMIASATKLEHQHQHQHQQQQDLVRRRSGDVTPNKRDSYRTYD</sequence>
<evidence type="ECO:0000256" key="6">
    <source>
        <dbReference type="ARBA" id="ARBA00022490"/>
    </source>
</evidence>
<keyword evidence="12" id="KW-0653">Protein transport</keyword>
<dbReference type="CDD" id="cd14009">
    <property type="entry name" value="STKc_ATG1_ULK_like"/>
    <property type="match status" value="1"/>
</dbReference>
<dbReference type="GO" id="GO:0000045">
    <property type="term" value="P:autophagosome assembly"/>
    <property type="evidence" value="ECO:0007669"/>
    <property type="project" value="TreeGrafter"/>
</dbReference>
<evidence type="ECO:0000256" key="13">
    <source>
        <dbReference type="ARBA" id="ARBA00023006"/>
    </source>
</evidence>
<evidence type="ECO:0000256" key="15">
    <source>
        <dbReference type="ARBA" id="ARBA00030237"/>
    </source>
</evidence>
<evidence type="ECO:0000256" key="3">
    <source>
        <dbReference type="ARBA" id="ARBA00011138"/>
    </source>
</evidence>
<dbReference type="InterPro" id="IPR048941">
    <property type="entry name" value="ATG1-like_MIT2"/>
</dbReference>
<comment type="catalytic activity">
    <reaction evidence="16">
        <text>L-threonyl-[protein] + ATP = O-phospho-L-threonyl-[protein] + ADP + H(+)</text>
        <dbReference type="Rhea" id="RHEA:46608"/>
        <dbReference type="Rhea" id="RHEA-COMP:11060"/>
        <dbReference type="Rhea" id="RHEA-COMP:11605"/>
        <dbReference type="ChEBI" id="CHEBI:15378"/>
        <dbReference type="ChEBI" id="CHEBI:30013"/>
        <dbReference type="ChEBI" id="CHEBI:30616"/>
        <dbReference type="ChEBI" id="CHEBI:61977"/>
        <dbReference type="ChEBI" id="CHEBI:456216"/>
        <dbReference type="EC" id="2.7.11.1"/>
    </reaction>
</comment>
<dbReference type="PROSITE" id="PS00108">
    <property type="entry name" value="PROTEIN_KINASE_ST"/>
    <property type="match status" value="1"/>
</dbReference>
<dbReference type="GO" id="GO:0042594">
    <property type="term" value="P:response to starvation"/>
    <property type="evidence" value="ECO:0007669"/>
    <property type="project" value="TreeGrafter"/>
</dbReference>
<evidence type="ECO:0000256" key="11">
    <source>
        <dbReference type="ARBA" id="ARBA00022840"/>
    </source>
</evidence>
<evidence type="ECO:0000256" key="12">
    <source>
        <dbReference type="ARBA" id="ARBA00022927"/>
    </source>
</evidence>
<accession>A0A2P5HIV5</accession>
<evidence type="ECO:0000256" key="8">
    <source>
        <dbReference type="ARBA" id="ARBA00022679"/>
    </source>
</evidence>
<feature type="region of interest" description="Disordered" evidence="20">
    <location>
        <begin position="543"/>
        <end position="583"/>
    </location>
</feature>
<dbReference type="FunCoup" id="A0A2P5HIV5">
    <property type="interactions" value="73"/>
</dbReference>
<keyword evidence="6" id="KW-0963">Cytoplasm</keyword>
<dbReference type="InterPro" id="IPR022708">
    <property type="entry name" value="Atg1-like_tMIT"/>
</dbReference>
<reference evidence="22" key="1">
    <citation type="submission" date="2017-09" db="EMBL/GenBank/DDBJ databases">
        <title>Polyketide synthases of a Diaporthe helianthi virulent isolate.</title>
        <authorList>
            <person name="Baroncelli R."/>
        </authorList>
    </citation>
    <scope>NUCLEOTIDE SEQUENCE [LARGE SCALE GENOMIC DNA]</scope>
    <source>
        <strain evidence="22">7/96</strain>
    </source>
</reference>
<evidence type="ECO:0000256" key="7">
    <source>
        <dbReference type="ARBA" id="ARBA00022527"/>
    </source>
</evidence>
<dbReference type="EC" id="2.7.11.1" evidence="4"/>
<comment type="caution">
    <text evidence="22">The sequence shown here is derived from an EMBL/GenBank/DDBJ whole genome shotgun (WGS) entry which is preliminary data.</text>
</comment>
<evidence type="ECO:0000256" key="5">
    <source>
        <dbReference type="ARBA" id="ARBA00022448"/>
    </source>
</evidence>
<evidence type="ECO:0000256" key="4">
    <source>
        <dbReference type="ARBA" id="ARBA00012513"/>
    </source>
</evidence>
<dbReference type="InterPro" id="IPR011009">
    <property type="entry name" value="Kinase-like_dom_sf"/>
</dbReference>
<feature type="compositionally biased region" description="Basic and acidic residues" evidence="20">
    <location>
        <begin position="471"/>
        <end position="487"/>
    </location>
</feature>
<feature type="region of interest" description="Disordered" evidence="20">
    <location>
        <begin position="1"/>
        <end position="20"/>
    </location>
</feature>
<keyword evidence="5" id="KW-0813">Transport</keyword>
<dbReference type="Pfam" id="PF12063">
    <property type="entry name" value="ATG1-like_MIT1"/>
    <property type="match status" value="1"/>
</dbReference>
<comment type="subcellular location">
    <subcellularLocation>
        <location evidence="1">Cytoplasm</location>
    </subcellularLocation>
    <subcellularLocation>
        <location evidence="2">Preautophagosomal structure membrane</location>
        <topology evidence="2">Peripheral membrane protein</topology>
    </subcellularLocation>
</comment>
<keyword evidence="14" id="KW-0472">Membrane</keyword>
<feature type="compositionally biased region" description="Low complexity" evidence="20">
    <location>
        <begin position="574"/>
        <end position="583"/>
    </location>
</feature>
<evidence type="ECO:0000256" key="18">
    <source>
        <dbReference type="ARBA" id="ARBA00060750"/>
    </source>
</evidence>
<dbReference type="GO" id="GO:0005829">
    <property type="term" value="C:cytosol"/>
    <property type="evidence" value="ECO:0007669"/>
    <property type="project" value="TreeGrafter"/>
</dbReference>
<dbReference type="OrthoDB" id="346907at2759"/>
<dbReference type="GO" id="GO:0010506">
    <property type="term" value="P:regulation of autophagy"/>
    <property type="evidence" value="ECO:0007669"/>
    <property type="project" value="InterPro"/>
</dbReference>
<dbReference type="GO" id="GO:0004674">
    <property type="term" value="F:protein serine/threonine kinase activity"/>
    <property type="evidence" value="ECO:0007669"/>
    <property type="project" value="UniProtKB-KW"/>
</dbReference>
<dbReference type="GO" id="GO:0000422">
    <property type="term" value="P:autophagy of mitochondrion"/>
    <property type="evidence" value="ECO:0007669"/>
    <property type="project" value="TreeGrafter"/>
</dbReference>
<evidence type="ECO:0000256" key="17">
    <source>
        <dbReference type="ARBA" id="ARBA00048679"/>
    </source>
</evidence>
<keyword evidence="7" id="KW-0723">Serine/threonine-protein kinase</keyword>
<dbReference type="PROSITE" id="PS50011">
    <property type="entry name" value="PROTEIN_KINASE_DOM"/>
    <property type="match status" value="1"/>
</dbReference>
<comment type="catalytic activity">
    <reaction evidence="17">
        <text>L-seryl-[protein] + ATP = O-phospho-L-seryl-[protein] + ADP + H(+)</text>
        <dbReference type="Rhea" id="RHEA:17989"/>
        <dbReference type="Rhea" id="RHEA-COMP:9863"/>
        <dbReference type="Rhea" id="RHEA-COMP:11604"/>
        <dbReference type="ChEBI" id="CHEBI:15378"/>
        <dbReference type="ChEBI" id="CHEBI:29999"/>
        <dbReference type="ChEBI" id="CHEBI:30616"/>
        <dbReference type="ChEBI" id="CHEBI:83421"/>
        <dbReference type="ChEBI" id="CHEBI:456216"/>
        <dbReference type="EC" id="2.7.11.1"/>
    </reaction>
</comment>
<feature type="domain" description="Protein kinase" evidence="21">
    <location>
        <begin position="21"/>
        <end position="326"/>
    </location>
</feature>
<feature type="binding site" evidence="19">
    <location>
        <position position="50"/>
    </location>
    <ligand>
        <name>ATP</name>
        <dbReference type="ChEBI" id="CHEBI:30616"/>
    </ligand>
</feature>
<keyword evidence="9 19" id="KW-0547">Nucleotide-binding</keyword>
<name>A0A2P5HIV5_DIAHE</name>